<feature type="transmembrane region" description="Helical" evidence="6">
    <location>
        <begin position="53"/>
        <end position="72"/>
    </location>
</feature>
<feature type="transmembrane region" description="Helical" evidence="6">
    <location>
        <begin position="172"/>
        <end position="189"/>
    </location>
</feature>
<keyword evidence="8" id="KW-1185">Reference proteome</keyword>
<accession>A0ABV1QXF6</accession>
<comment type="caution">
    <text evidence="7">The sequence shown here is derived from an EMBL/GenBank/DDBJ whole genome shotgun (WGS) entry which is preliminary data.</text>
</comment>
<feature type="transmembrane region" description="Helical" evidence="6">
    <location>
        <begin position="78"/>
        <end position="100"/>
    </location>
</feature>
<evidence type="ECO:0000256" key="4">
    <source>
        <dbReference type="ARBA" id="ARBA00022989"/>
    </source>
</evidence>
<evidence type="ECO:0000313" key="7">
    <source>
        <dbReference type="EMBL" id="MER2287260.1"/>
    </source>
</evidence>
<reference evidence="7" key="1">
    <citation type="submission" date="2024-06" db="EMBL/GenBank/DDBJ databases">
        <authorList>
            <person name="Campbell A.G."/>
        </authorList>
    </citation>
    <scope>NUCLEOTIDE SEQUENCE</scope>
    <source>
        <strain evidence="7">EM17</strain>
    </source>
</reference>
<gene>
    <name evidence="7" type="ORF">ABS770_03235</name>
</gene>
<evidence type="ECO:0000256" key="6">
    <source>
        <dbReference type="SAM" id="Phobius"/>
    </source>
</evidence>
<evidence type="ECO:0000256" key="5">
    <source>
        <dbReference type="ARBA" id="ARBA00023136"/>
    </source>
</evidence>
<dbReference type="InterPro" id="IPR008901">
    <property type="entry name" value="ACER"/>
</dbReference>
<keyword evidence="2 6" id="KW-0812">Transmembrane</keyword>
<name>A0ABV1QXF6_9HYPH</name>
<dbReference type="Pfam" id="PF05875">
    <property type="entry name" value="Ceramidase"/>
    <property type="match status" value="1"/>
</dbReference>
<sequence>MTMGWFEPVMAYCERTGPDFWAEPLNAASNVAFLAAAAASARRARAADPPDRACLGLAGLIAVVGIGSFLFHTLAVTWAMYADVIPITLFIVAYLALALHRFLKLPRLRVEAATAGFVLFSFTLVPTLDGLTGADVSALTNGSIDYLPAVLALFTVAALDRPETRFVGTGRRLLVVGVLFLISLTARTIDRTACAVLPTGTHALWHLLNALVLYALVATAVRHRTVLG</sequence>
<comment type="subcellular location">
    <subcellularLocation>
        <location evidence="1">Membrane</location>
        <topology evidence="1">Multi-pass membrane protein</topology>
    </subcellularLocation>
</comment>
<evidence type="ECO:0000256" key="2">
    <source>
        <dbReference type="ARBA" id="ARBA00022692"/>
    </source>
</evidence>
<keyword evidence="3" id="KW-0378">Hydrolase</keyword>
<keyword evidence="4 6" id="KW-1133">Transmembrane helix</keyword>
<feature type="transmembrane region" description="Helical" evidence="6">
    <location>
        <begin position="204"/>
        <end position="221"/>
    </location>
</feature>
<feature type="transmembrane region" description="Helical" evidence="6">
    <location>
        <begin position="112"/>
        <end position="131"/>
    </location>
</feature>
<dbReference type="EMBL" id="JBELQD010000001">
    <property type="protein sequence ID" value="MER2287260.1"/>
    <property type="molecule type" value="Genomic_DNA"/>
</dbReference>
<dbReference type="Proteomes" id="UP001432995">
    <property type="component" value="Unassembled WGS sequence"/>
</dbReference>
<keyword evidence="5 6" id="KW-0472">Membrane</keyword>
<feature type="transmembrane region" description="Helical" evidence="6">
    <location>
        <begin position="20"/>
        <end position="41"/>
    </location>
</feature>
<protein>
    <submittedName>
        <fullName evidence="7">Ceramidase domain-containing protein</fullName>
    </submittedName>
</protein>
<proteinExistence type="predicted"/>
<evidence type="ECO:0000313" key="8">
    <source>
        <dbReference type="Proteomes" id="UP001432995"/>
    </source>
</evidence>
<evidence type="ECO:0000256" key="1">
    <source>
        <dbReference type="ARBA" id="ARBA00004141"/>
    </source>
</evidence>
<feature type="transmembrane region" description="Helical" evidence="6">
    <location>
        <begin position="143"/>
        <end position="160"/>
    </location>
</feature>
<evidence type="ECO:0000256" key="3">
    <source>
        <dbReference type="ARBA" id="ARBA00022801"/>
    </source>
</evidence>
<organism evidence="7 8">
    <name type="scientific">Methylobacterium brachiatum</name>
    <dbReference type="NCBI Taxonomy" id="269660"/>
    <lineage>
        <taxon>Bacteria</taxon>
        <taxon>Pseudomonadati</taxon>
        <taxon>Pseudomonadota</taxon>
        <taxon>Alphaproteobacteria</taxon>
        <taxon>Hyphomicrobiales</taxon>
        <taxon>Methylobacteriaceae</taxon>
        <taxon>Methylobacterium</taxon>
    </lineage>
</organism>